<dbReference type="GO" id="GO:0016020">
    <property type="term" value="C:membrane"/>
    <property type="evidence" value="ECO:0007669"/>
    <property type="project" value="UniProtKB-SubCell"/>
</dbReference>
<evidence type="ECO:0000256" key="1">
    <source>
        <dbReference type="ARBA" id="ARBA00004141"/>
    </source>
</evidence>
<comment type="similarity">
    <text evidence="2">Belongs to the bacterial sugar transferase family.</text>
</comment>
<evidence type="ECO:0000259" key="8">
    <source>
        <dbReference type="Pfam" id="PF02397"/>
    </source>
</evidence>
<dbReference type="STRING" id="85336.A7979_09785"/>
<feature type="transmembrane region" description="Helical" evidence="7">
    <location>
        <begin position="98"/>
        <end position="115"/>
    </location>
</feature>
<dbReference type="EMBL" id="SPQC01000027">
    <property type="protein sequence ID" value="TFU21784.1"/>
    <property type="molecule type" value="Genomic_DNA"/>
</dbReference>
<dbReference type="AlphaFoldDB" id="A0A4Y9F2N1"/>
<feature type="transmembrane region" description="Helical" evidence="7">
    <location>
        <begin position="21"/>
        <end position="44"/>
    </location>
</feature>
<dbReference type="OrthoDB" id="9808602at2"/>
<protein>
    <submittedName>
        <fullName evidence="9">Sugar transferase</fullName>
    </submittedName>
</protein>
<evidence type="ECO:0000256" key="5">
    <source>
        <dbReference type="ARBA" id="ARBA00022989"/>
    </source>
</evidence>
<feature type="transmembrane region" description="Helical" evidence="7">
    <location>
        <begin position="56"/>
        <end position="77"/>
    </location>
</feature>
<dbReference type="InterPro" id="IPR017475">
    <property type="entry name" value="EPS_sugar_tfrase"/>
</dbReference>
<keyword evidence="3 9" id="KW-0808">Transferase</keyword>
<evidence type="ECO:0000256" key="7">
    <source>
        <dbReference type="SAM" id="Phobius"/>
    </source>
</evidence>
<evidence type="ECO:0000256" key="3">
    <source>
        <dbReference type="ARBA" id="ARBA00022679"/>
    </source>
</evidence>
<evidence type="ECO:0000313" key="10">
    <source>
        <dbReference type="Proteomes" id="UP000297951"/>
    </source>
</evidence>
<evidence type="ECO:0000256" key="6">
    <source>
        <dbReference type="ARBA" id="ARBA00023136"/>
    </source>
</evidence>
<comment type="caution">
    <text evidence="9">The sequence shown here is derived from an EMBL/GenBank/DDBJ whole genome shotgun (WGS) entry which is preliminary data.</text>
</comment>
<evidence type="ECO:0000256" key="4">
    <source>
        <dbReference type="ARBA" id="ARBA00022692"/>
    </source>
</evidence>
<dbReference type="Pfam" id="PF02397">
    <property type="entry name" value="Bac_transf"/>
    <property type="match status" value="1"/>
</dbReference>
<name>A0A4Y9F2N1_9MICC</name>
<organism evidence="9 10">
    <name type="scientific">Rothia nasimurium</name>
    <dbReference type="NCBI Taxonomy" id="85336"/>
    <lineage>
        <taxon>Bacteria</taxon>
        <taxon>Bacillati</taxon>
        <taxon>Actinomycetota</taxon>
        <taxon>Actinomycetes</taxon>
        <taxon>Micrococcales</taxon>
        <taxon>Micrococcaceae</taxon>
        <taxon>Rothia</taxon>
    </lineage>
</organism>
<gene>
    <name evidence="9" type="ORF">E4U03_08145</name>
</gene>
<feature type="transmembrane region" description="Helical" evidence="7">
    <location>
        <begin position="121"/>
        <end position="140"/>
    </location>
</feature>
<comment type="subcellular location">
    <subcellularLocation>
        <location evidence="1">Membrane</location>
        <topology evidence="1">Multi-pass membrane protein</topology>
    </subcellularLocation>
</comment>
<evidence type="ECO:0000256" key="2">
    <source>
        <dbReference type="ARBA" id="ARBA00006464"/>
    </source>
</evidence>
<dbReference type="PANTHER" id="PTHR30576:SF10">
    <property type="entry name" value="SLL5057 PROTEIN"/>
    <property type="match status" value="1"/>
</dbReference>
<feature type="domain" description="Bacterial sugar transferase" evidence="8">
    <location>
        <begin position="293"/>
        <end position="479"/>
    </location>
</feature>
<keyword evidence="4 7" id="KW-0812">Transmembrane</keyword>
<dbReference type="GO" id="GO:0016780">
    <property type="term" value="F:phosphotransferase activity, for other substituted phosphate groups"/>
    <property type="evidence" value="ECO:0007669"/>
    <property type="project" value="TreeGrafter"/>
</dbReference>
<dbReference type="Pfam" id="PF13727">
    <property type="entry name" value="CoA_binding_3"/>
    <property type="match status" value="1"/>
</dbReference>
<dbReference type="InterPro" id="IPR003362">
    <property type="entry name" value="Bact_transf"/>
</dbReference>
<reference evidence="9 10" key="1">
    <citation type="submission" date="2019-03" db="EMBL/GenBank/DDBJ databases">
        <title>Diversity of the mouse oral microbiome.</title>
        <authorList>
            <person name="Joseph S."/>
            <person name="Aduse-Opoku J."/>
            <person name="Curtis M."/>
            <person name="Wade W."/>
            <person name="Hashim A."/>
        </authorList>
    </citation>
    <scope>NUCLEOTIDE SEQUENCE [LARGE SCALE GENOMIC DNA]</scope>
    <source>
        <strain evidence="10">irhom_31</strain>
    </source>
</reference>
<dbReference type="Proteomes" id="UP000297951">
    <property type="component" value="Unassembled WGS sequence"/>
</dbReference>
<accession>A0A4Y9F2N1</accession>
<evidence type="ECO:0000313" key="9">
    <source>
        <dbReference type="EMBL" id="TFU21784.1"/>
    </source>
</evidence>
<feature type="transmembrane region" description="Helical" evidence="7">
    <location>
        <begin position="298"/>
        <end position="319"/>
    </location>
</feature>
<keyword evidence="6 7" id="KW-0472">Membrane</keyword>
<proteinExistence type="inferred from homology"/>
<dbReference type="PANTHER" id="PTHR30576">
    <property type="entry name" value="COLANIC BIOSYNTHESIS UDP-GLUCOSE LIPID CARRIER TRANSFERASE"/>
    <property type="match status" value="1"/>
</dbReference>
<keyword evidence="5 7" id="KW-1133">Transmembrane helix</keyword>
<sequence length="485" mass="54208">MEERWAETRNRRTWHPKIKAALYIADALAIALTIAVSHIISFGFQNTEVVSRIPLPLGYVGTGIVFGMIWFFVLSIANSRNIRYLGHGVAEYRLVTKATTYFFAVIAIFSYLTKIDFARTYVMLAYPIGIVLLLCARWGVRRWLVHWRYKGRALSRVMIIGDSASGEHLYKTLQGARTSGLSPVAAYLPRSRPGTQLAEGAIPTLGYSPDAAEVLKVVRENNIHAVAVSTGHGLNPTELRRLGWALAAAHVALIMAPAMTDIAGPRIHTQPLNGVPLIHVHTPRIEGMQALIKRAIDVVASGLGLIFLAPLLVPVALLVKKDGGPIFFLQERVGYRGTPFHMIKFRSMVTNAEELKKELMDQNEGNGVLFKMADDPRITKIGKFIRKYSIDELPQLWNVFVGDMSLVGPRPPLPSEVEQYEEDAYRRLLVKPGITGLWQVSGRSNLSWEESIRLDLYYVENWSVMSDIVILFRTVRAVFAKDGAY</sequence>
<dbReference type="NCBIfam" id="TIGR03025">
    <property type="entry name" value="EPS_sugtrans"/>
    <property type="match status" value="1"/>
</dbReference>